<proteinExistence type="inferred from homology"/>
<gene>
    <name evidence="4" type="ORF">ACFFH7_08655</name>
</gene>
<dbReference type="PANTHER" id="PTHR30024:SF47">
    <property type="entry name" value="TAURINE-BINDING PERIPLASMIC PROTEIN"/>
    <property type="match status" value="1"/>
</dbReference>
<name>A0ABV6MMM4_9PSEU</name>
<keyword evidence="5" id="KW-1185">Reference proteome</keyword>
<evidence type="ECO:0000256" key="2">
    <source>
        <dbReference type="ARBA" id="ARBA00010742"/>
    </source>
</evidence>
<evidence type="ECO:0000313" key="4">
    <source>
        <dbReference type="EMBL" id="MFC0541549.1"/>
    </source>
</evidence>
<comment type="similarity">
    <text evidence="2">Belongs to the bacterial solute-binding protein SsuA/TauA family.</text>
</comment>
<evidence type="ECO:0000313" key="5">
    <source>
        <dbReference type="Proteomes" id="UP001589810"/>
    </source>
</evidence>
<reference evidence="4 5" key="1">
    <citation type="submission" date="2024-09" db="EMBL/GenBank/DDBJ databases">
        <authorList>
            <person name="Sun Q."/>
            <person name="Mori K."/>
        </authorList>
    </citation>
    <scope>NUCLEOTIDE SEQUENCE [LARGE SCALE GENOMIC DNA]</scope>
    <source>
        <strain evidence="4 5">TBRC 1432</strain>
    </source>
</reference>
<sequence>MRTIRLGTFSPSVLLDVAAEALAAAGLTVVESPATSSAQQFTDLFTGRLDAAFTNPDNVLAYRLVPDNPLGRTGDVRILGAIDRGLGLGLFTGPAGLRRSLGVDVAGSGFAFIGYELLARTGLLRDVDYQVSPLGSTPRRARALIAGEIDCTVLNAGNDLVAEEQGAVRVASVTEIGPYVGTVLAATADSLARNGDALSTLLDVIAATVETIRSHPAVATAAITQRLGLTGPTAARHLAVLTDPLQGLISGGTLDQDDLRTIVSLRNRHARSTTTLTVADTLASGLLNPG</sequence>
<organism evidence="4 5">
    <name type="scientific">Kutzneria chonburiensis</name>
    <dbReference type="NCBI Taxonomy" id="1483604"/>
    <lineage>
        <taxon>Bacteria</taxon>
        <taxon>Bacillati</taxon>
        <taxon>Actinomycetota</taxon>
        <taxon>Actinomycetes</taxon>
        <taxon>Pseudonocardiales</taxon>
        <taxon>Pseudonocardiaceae</taxon>
        <taxon>Kutzneria</taxon>
    </lineage>
</organism>
<dbReference type="SUPFAM" id="SSF53850">
    <property type="entry name" value="Periplasmic binding protein-like II"/>
    <property type="match status" value="1"/>
</dbReference>
<evidence type="ECO:0000256" key="1">
    <source>
        <dbReference type="ARBA" id="ARBA00004418"/>
    </source>
</evidence>
<comment type="subcellular location">
    <subcellularLocation>
        <location evidence="1">Periplasm</location>
    </subcellularLocation>
</comment>
<dbReference type="EMBL" id="JBHLUD010000002">
    <property type="protein sequence ID" value="MFC0541549.1"/>
    <property type="molecule type" value="Genomic_DNA"/>
</dbReference>
<dbReference type="Proteomes" id="UP001589810">
    <property type="component" value="Unassembled WGS sequence"/>
</dbReference>
<dbReference type="Gene3D" id="3.40.190.10">
    <property type="entry name" value="Periplasmic binding protein-like II"/>
    <property type="match status" value="1"/>
</dbReference>
<evidence type="ECO:0000256" key="3">
    <source>
        <dbReference type="ARBA" id="ARBA00022729"/>
    </source>
</evidence>
<accession>A0ABV6MMM4</accession>
<comment type="caution">
    <text evidence="4">The sequence shown here is derived from an EMBL/GenBank/DDBJ whole genome shotgun (WGS) entry which is preliminary data.</text>
</comment>
<dbReference type="PANTHER" id="PTHR30024">
    <property type="entry name" value="ALIPHATIC SULFONATES-BINDING PROTEIN-RELATED"/>
    <property type="match status" value="1"/>
</dbReference>
<protein>
    <submittedName>
        <fullName evidence="4">ABC transporter substrate-binding protein</fullName>
    </submittedName>
</protein>
<keyword evidence="3" id="KW-0732">Signal</keyword>
<dbReference type="RefSeq" id="WP_273942426.1">
    <property type="nucleotide sequence ID" value="NZ_CP097263.1"/>
</dbReference>